<keyword evidence="7 8" id="KW-0408">Iron</keyword>
<feature type="region of interest" description="Disordered" evidence="9">
    <location>
        <begin position="1117"/>
        <end position="1151"/>
    </location>
</feature>
<evidence type="ECO:0000256" key="9">
    <source>
        <dbReference type="SAM" id="MobiDB-lite"/>
    </source>
</evidence>
<keyword evidence="3" id="KW-0575">Peroxidase</keyword>
<feature type="region of interest" description="Disordered" evidence="9">
    <location>
        <begin position="275"/>
        <end position="318"/>
    </location>
</feature>
<dbReference type="CDD" id="cd09823">
    <property type="entry name" value="peroxinectin_like"/>
    <property type="match status" value="1"/>
</dbReference>
<dbReference type="GO" id="GO:0020037">
    <property type="term" value="F:heme binding"/>
    <property type="evidence" value="ECO:0007669"/>
    <property type="project" value="InterPro"/>
</dbReference>
<keyword evidence="4 8" id="KW-0349">Heme</keyword>
<dbReference type="GO" id="GO:0022412">
    <property type="term" value="P:cellular process involved in reproduction in multicellular organism"/>
    <property type="evidence" value="ECO:0007669"/>
    <property type="project" value="UniProtKB-ARBA"/>
</dbReference>
<protein>
    <recommendedName>
        <fullName evidence="10">G protein gamma domain-containing protein</fullName>
    </recommendedName>
</protein>
<comment type="subcellular location">
    <subcellularLocation>
        <location evidence="1">Secreted</location>
    </subcellularLocation>
</comment>
<dbReference type="Gene3D" id="4.10.260.10">
    <property type="entry name" value="Transducin (heterotrimeric G protein), gamma chain"/>
    <property type="match status" value="1"/>
</dbReference>
<evidence type="ECO:0000256" key="6">
    <source>
        <dbReference type="ARBA" id="ARBA00023002"/>
    </source>
</evidence>
<dbReference type="SUPFAM" id="SSF48670">
    <property type="entry name" value="Transducin (heterotrimeric G protein), gamma chain"/>
    <property type="match status" value="1"/>
</dbReference>
<evidence type="ECO:0000256" key="5">
    <source>
        <dbReference type="ARBA" id="ARBA00022729"/>
    </source>
</evidence>
<keyword evidence="5" id="KW-0732">Signal</keyword>
<dbReference type="Gene3D" id="1.10.640.10">
    <property type="entry name" value="Haem peroxidase domain superfamily, animal type"/>
    <property type="match status" value="1"/>
</dbReference>
<evidence type="ECO:0000313" key="11">
    <source>
        <dbReference type="EMBL" id="KAH0810106.1"/>
    </source>
</evidence>
<feature type="compositionally biased region" description="Low complexity" evidence="9">
    <location>
        <begin position="65"/>
        <end position="81"/>
    </location>
</feature>
<dbReference type="InterPro" id="IPR036284">
    <property type="entry name" value="GGL_sf"/>
</dbReference>
<reference evidence="11" key="1">
    <citation type="journal article" date="2020" name="J Insects Food Feed">
        <title>The yellow mealworm (Tenebrio molitor) genome: a resource for the emerging insects as food and feed industry.</title>
        <authorList>
            <person name="Eriksson T."/>
            <person name="Andere A."/>
            <person name="Kelstrup H."/>
            <person name="Emery V."/>
            <person name="Picard C."/>
        </authorList>
    </citation>
    <scope>NUCLEOTIDE SEQUENCE</scope>
    <source>
        <strain evidence="11">Stoneville</strain>
        <tissue evidence="11">Whole head</tissue>
    </source>
</reference>
<dbReference type="SUPFAM" id="SSF48113">
    <property type="entry name" value="Heme-dependent peroxidases"/>
    <property type="match status" value="1"/>
</dbReference>
<evidence type="ECO:0000256" key="4">
    <source>
        <dbReference type="ARBA" id="ARBA00022617"/>
    </source>
</evidence>
<keyword evidence="2" id="KW-0964">Secreted</keyword>
<dbReference type="EMBL" id="JABDTM020027710">
    <property type="protein sequence ID" value="KAH0810106.1"/>
    <property type="molecule type" value="Genomic_DNA"/>
</dbReference>
<dbReference type="GO" id="GO:0007186">
    <property type="term" value="P:G protein-coupled receptor signaling pathway"/>
    <property type="evidence" value="ECO:0007669"/>
    <property type="project" value="InterPro"/>
</dbReference>
<feature type="binding site" description="axial binding residue" evidence="8">
    <location>
        <position position="759"/>
    </location>
    <ligand>
        <name>heme b</name>
        <dbReference type="ChEBI" id="CHEBI:60344"/>
    </ligand>
    <ligandPart>
        <name>Fe</name>
        <dbReference type="ChEBI" id="CHEBI:18248"/>
    </ligandPart>
</feature>
<dbReference type="GO" id="GO:0005576">
    <property type="term" value="C:extracellular region"/>
    <property type="evidence" value="ECO:0007669"/>
    <property type="project" value="UniProtKB-SubCell"/>
</dbReference>
<evidence type="ECO:0000259" key="10">
    <source>
        <dbReference type="PROSITE" id="PS50058"/>
    </source>
</evidence>
<proteinExistence type="predicted"/>
<evidence type="ECO:0000313" key="12">
    <source>
        <dbReference type="Proteomes" id="UP000719412"/>
    </source>
</evidence>
<gene>
    <name evidence="11" type="ORF">GEV33_012682</name>
</gene>
<dbReference type="PANTHER" id="PTHR11475:SF109">
    <property type="entry name" value="CHORION PEROXIDASE-LIKE PROTEIN"/>
    <property type="match status" value="1"/>
</dbReference>
<dbReference type="InterPro" id="IPR037120">
    <property type="entry name" value="Haem_peroxidase_sf_animal"/>
</dbReference>
<comment type="caution">
    <text evidence="11">The sequence shown here is derived from an EMBL/GenBank/DDBJ whole genome shotgun (WGS) entry which is preliminary data.</text>
</comment>
<dbReference type="FunFam" id="1.10.640.10:FF:000003">
    <property type="entry name" value="chorion peroxidase"/>
    <property type="match status" value="1"/>
</dbReference>
<dbReference type="Proteomes" id="UP000719412">
    <property type="component" value="Unassembled WGS sequence"/>
</dbReference>
<sequence>MASDTPESVGGGLAAIMMREYVEENEKNDPLIHAPDKKNNPWAEKGKCVIILVNTEIFESRYQQVPHVPPNQNKNKNQSNPDRPDRALSWAARQQPEQLPFTIFGCPPIILPSVREARPGFDSILHLRNSLTPFWFAVVVAVFGSSARRRVPRPVRFCTLRLNLSPLKNRECTKAKNGPTGDRVYSKYRRLDTAVVRTEWYQFIQSVCRQHNRQKPPPGKQAAQYTGHRQGTLRLGARHQQAQAGGEGGEGEQKDIKSKRWTMVIVTVILTTTTTQPHDKDDDDDDLHNATKLDEESDHFEGTNNTKDENERRLFGEETKKRELEDAVEYGLRAMQELLEVKEPRWYKMGLYLEQNEPASHVANFGAPVKKALELSKFGYASIEAAKKIATSYPESVSRQAGLSFDTRLPQDECPLRGLPRCPGASRRYRTADGTCNNFNRPWRGSSLLPMQRFLPPAFADGVQEVRRSVFNKKLPSARDVSVRVHRDKNLELSNVNLMFMQWGQLMDHDLVSTVKSRSFNGSVPRCCHRGGQALLPPELTHPSCLPIEVSPDDWFLAPLGIRCIEFIRSAPSTRIDCDLGYREQINQATSFLDASTVYGSDIETADSMRTFRKGKLHYGRPQGREPLRPPDPPGGDICRSGALSSDCLQGGDGRLSEQPGLTALHTVWLRYHNRIATILSQLNRHWSDEKVYQETRRIVIALFQHITYREFLPIVLGQEVMDLFELNLERKGYYSGFDKRVNPAIANSFGTAAFRFGHSLVQNSFVRFDTQHRPIFNNVSLHEEEENAENIWSFGSLDRILIGFCNQPSQRRDEFICDELTNHLFQSRGFPFGMDLAAINIQRGRDHGLPSYTSWREPCGLSPIKNWKDLERIMNPDTVHRLRTLYDHVNDVDLFPGGLAEKPVRGGIVGPTFACIIAQQFLNLRKGDRFWYENGDFESSFTPAQLQQIRHVTLAHVLCQSLTEIETIQPFVFLAADPVRNSRLSCDSPVINNFDLSPWIEQDLNEVRRRSDRQRKKKRKVKRRTTTRKPKPKSPTPVKVKVRNVTTHTVQVETKQTYNTNSYVVNDIPQRPTFDSYNDRRTTINDVTYLFGVVENTTPSPRPTPKPFEVNIKIQYYPPSTQRPPTTKKRRTRPPLDNYESTRPYYDATTRPSNLYSDDFSVYKPTYVARPQIDNFYGTRYQDQEFTSTKRPYVYRPNSNKYIYTTKAPSNYYNFNKQSQYDLDRDDSYDKLYADVYSSNTRFGQEQDDLPRPIKYVSGHVEKLSTDDSHDKFDFYAKNKQPTKFVKISSVKGQEFLDPNGATVHLHVAQREGDLELEEGDGEDVRLVELEVVPGETKWLVYNATEEVMELMEIPDVNMNVSCSNELPRPFNGTFLKRNATVLSAHNLTKT</sequence>
<dbReference type="PRINTS" id="PR00457">
    <property type="entry name" value="ANPEROXIDASE"/>
</dbReference>
<dbReference type="GO" id="GO:0046872">
    <property type="term" value="F:metal ion binding"/>
    <property type="evidence" value="ECO:0007669"/>
    <property type="project" value="UniProtKB-KW"/>
</dbReference>
<dbReference type="InterPro" id="IPR019791">
    <property type="entry name" value="Haem_peroxidase_animal"/>
</dbReference>
<keyword evidence="8" id="KW-0479">Metal-binding</keyword>
<dbReference type="GO" id="GO:0006979">
    <property type="term" value="P:response to oxidative stress"/>
    <property type="evidence" value="ECO:0007669"/>
    <property type="project" value="InterPro"/>
</dbReference>
<feature type="region of interest" description="Disordered" evidence="9">
    <location>
        <begin position="65"/>
        <end position="86"/>
    </location>
</feature>
<accession>A0A8J6H9B7</accession>
<name>A0A8J6H9B7_TENMO</name>
<evidence type="ECO:0000256" key="2">
    <source>
        <dbReference type="ARBA" id="ARBA00022525"/>
    </source>
</evidence>
<reference evidence="11" key="2">
    <citation type="submission" date="2021-08" db="EMBL/GenBank/DDBJ databases">
        <authorList>
            <person name="Eriksson T."/>
        </authorList>
    </citation>
    <scope>NUCLEOTIDE SEQUENCE</scope>
    <source>
        <strain evidence="11">Stoneville</strain>
        <tissue evidence="11">Whole head</tissue>
    </source>
</reference>
<keyword evidence="6" id="KW-0560">Oxidoreductase</keyword>
<dbReference type="PROSITE" id="PS50058">
    <property type="entry name" value="G_PROTEIN_GAMMA"/>
    <property type="match status" value="1"/>
</dbReference>
<evidence type="ECO:0000256" key="7">
    <source>
        <dbReference type="ARBA" id="ARBA00023004"/>
    </source>
</evidence>
<dbReference type="InterPro" id="IPR010255">
    <property type="entry name" value="Haem_peroxidase_sf"/>
</dbReference>
<feature type="compositionally biased region" description="Basic residues" evidence="9">
    <location>
        <begin position="1011"/>
        <end position="1033"/>
    </location>
</feature>
<evidence type="ECO:0000256" key="1">
    <source>
        <dbReference type="ARBA" id="ARBA00004613"/>
    </source>
</evidence>
<keyword evidence="12" id="KW-1185">Reference proteome</keyword>
<feature type="domain" description="G protein gamma" evidence="10">
    <location>
        <begin position="14"/>
        <end position="51"/>
    </location>
</feature>
<organism evidence="11 12">
    <name type="scientific">Tenebrio molitor</name>
    <name type="common">Yellow mealworm beetle</name>
    <dbReference type="NCBI Taxonomy" id="7067"/>
    <lineage>
        <taxon>Eukaryota</taxon>
        <taxon>Metazoa</taxon>
        <taxon>Ecdysozoa</taxon>
        <taxon>Arthropoda</taxon>
        <taxon>Hexapoda</taxon>
        <taxon>Insecta</taxon>
        <taxon>Pterygota</taxon>
        <taxon>Neoptera</taxon>
        <taxon>Endopterygota</taxon>
        <taxon>Coleoptera</taxon>
        <taxon>Polyphaga</taxon>
        <taxon>Cucujiformia</taxon>
        <taxon>Tenebrionidae</taxon>
        <taxon>Tenebrio</taxon>
    </lineage>
</organism>
<dbReference type="PROSITE" id="PS50292">
    <property type="entry name" value="PEROXIDASE_3"/>
    <property type="match status" value="1"/>
</dbReference>
<dbReference type="InterPro" id="IPR015898">
    <property type="entry name" value="G-protein_gamma-like_dom"/>
</dbReference>
<dbReference type="GO" id="GO:0004601">
    <property type="term" value="F:peroxidase activity"/>
    <property type="evidence" value="ECO:0007669"/>
    <property type="project" value="UniProtKB-KW"/>
</dbReference>
<dbReference type="Pfam" id="PF03098">
    <property type="entry name" value="An_peroxidase"/>
    <property type="match status" value="1"/>
</dbReference>
<feature type="region of interest" description="Disordered" evidence="9">
    <location>
        <begin position="1008"/>
        <end position="1040"/>
    </location>
</feature>
<evidence type="ECO:0000256" key="3">
    <source>
        <dbReference type="ARBA" id="ARBA00022559"/>
    </source>
</evidence>
<feature type="region of interest" description="Disordered" evidence="9">
    <location>
        <begin position="236"/>
        <end position="256"/>
    </location>
</feature>
<feature type="compositionally biased region" description="Basic and acidic residues" evidence="9">
    <location>
        <begin position="306"/>
        <end position="318"/>
    </location>
</feature>
<dbReference type="PANTHER" id="PTHR11475">
    <property type="entry name" value="OXIDASE/PEROXIDASE"/>
    <property type="match status" value="1"/>
</dbReference>
<evidence type="ECO:0000256" key="8">
    <source>
        <dbReference type="PIRSR" id="PIRSR619791-2"/>
    </source>
</evidence>